<gene>
    <name evidence="4" type="ORF">SLEP1_g33076</name>
</gene>
<sequence length="594" mass="67131">MPQKSNIAWNAILRGFLDVGQFSKAIEFYKLMLNQGGAPDNYTYPLVLKACAGLGDVEEGKRIRDSILVNECRQDLKRNVYVECAMIDMFAKCGCLTEARKVFEEIPKKDLACWSAMISGSVQGGEWSEALTLFKRMKFEELWPDAVIVAAVLPACARLEAKQIGMALHGCSVRSGFERDLYVSNALMDMYCKCSDTHNAYCIFWRMENKDVVSWNTLIAGYSQNCQYHESVQLYHSMISADVRPDATVAASVLTGLAKLRMLKQGKEMHNYILKQGFESDVVLGSALIDMYASCGSMREAEHIFGIMLYMDIMIWNSMIVGFSLNNEVDPAFWIFQKIWDFNLTPNSITLLSILPICTRIGTLRHGKEIHGFTIRSSLGMAVSIGNSLIDMYCKCGYLELGINVFNQMTEKNIVTYNTIISAHGIYGLGERVFSFFEQMEEERIRPNKVTFIALLTACSHAGLVDRGWSLYNSMIYDYHIQPDMEHYSCIVDLLGRAGQVDDAYDIVRRMPVEPEINVWGSLLAACGVHNKVELAELVEKHILKQNQKDTGHYVLLSNVYASTGRWRDALKIRKMIKEKDLARKPGSSWIQLG</sequence>
<evidence type="ECO:0000313" key="4">
    <source>
        <dbReference type="EMBL" id="GKV23338.1"/>
    </source>
</evidence>
<organism evidence="4 5">
    <name type="scientific">Rubroshorea leprosula</name>
    <dbReference type="NCBI Taxonomy" id="152421"/>
    <lineage>
        <taxon>Eukaryota</taxon>
        <taxon>Viridiplantae</taxon>
        <taxon>Streptophyta</taxon>
        <taxon>Embryophyta</taxon>
        <taxon>Tracheophyta</taxon>
        <taxon>Spermatophyta</taxon>
        <taxon>Magnoliopsida</taxon>
        <taxon>eudicotyledons</taxon>
        <taxon>Gunneridae</taxon>
        <taxon>Pentapetalae</taxon>
        <taxon>rosids</taxon>
        <taxon>malvids</taxon>
        <taxon>Malvales</taxon>
        <taxon>Dipterocarpaceae</taxon>
        <taxon>Rubroshorea</taxon>
    </lineage>
</organism>
<dbReference type="PANTHER" id="PTHR47926">
    <property type="entry name" value="PENTATRICOPEPTIDE REPEAT-CONTAINING PROTEIN"/>
    <property type="match status" value="1"/>
</dbReference>
<dbReference type="Pfam" id="PF13041">
    <property type="entry name" value="PPR_2"/>
    <property type="match status" value="3"/>
</dbReference>
<proteinExistence type="inferred from homology"/>
<dbReference type="InterPro" id="IPR046960">
    <property type="entry name" value="PPR_At4g14850-like_plant"/>
</dbReference>
<feature type="repeat" description="PPR" evidence="3">
    <location>
        <begin position="413"/>
        <end position="447"/>
    </location>
</feature>
<keyword evidence="5" id="KW-1185">Reference proteome</keyword>
<comment type="similarity">
    <text evidence="2">Belongs to the PPR family. PCMP-E subfamily.</text>
</comment>
<accession>A0AAV5KFH8</accession>
<dbReference type="GO" id="GO:0003729">
    <property type="term" value="F:mRNA binding"/>
    <property type="evidence" value="ECO:0007669"/>
    <property type="project" value="UniProtKB-ARBA"/>
</dbReference>
<dbReference type="FunFam" id="1.25.40.10:FF:000073">
    <property type="entry name" value="Pentatricopeptide repeat-containing protein chloroplastic"/>
    <property type="match status" value="1"/>
</dbReference>
<dbReference type="FunFam" id="1.25.40.10:FF:000090">
    <property type="entry name" value="Pentatricopeptide repeat-containing protein, chloroplastic"/>
    <property type="match status" value="1"/>
</dbReference>
<dbReference type="Pfam" id="PF20431">
    <property type="entry name" value="E_motif"/>
    <property type="match status" value="1"/>
</dbReference>
<protein>
    <recommendedName>
        <fullName evidence="6">Pentatricopeptide repeat-containing protein</fullName>
    </recommendedName>
</protein>
<dbReference type="Pfam" id="PF01535">
    <property type="entry name" value="PPR"/>
    <property type="match status" value="4"/>
</dbReference>
<feature type="repeat" description="PPR" evidence="3">
    <location>
        <begin position="211"/>
        <end position="245"/>
    </location>
</feature>
<dbReference type="AlphaFoldDB" id="A0AAV5KFH8"/>
<evidence type="ECO:0008006" key="6">
    <source>
        <dbReference type="Google" id="ProtNLM"/>
    </source>
</evidence>
<dbReference type="InterPro" id="IPR002885">
    <property type="entry name" value="PPR_rpt"/>
</dbReference>
<dbReference type="NCBIfam" id="TIGR00756">
    <property type="entry name" value="PPR"/>
    <property type="match status" value="6"/>
</dbReference>
<dbReference type="FunFam" id="1.25.40.10:FF:000361">
    <property type="entry name" value="Pentatricopeptide repeat-containing protein chloroplastic"/>
    <property type="match status" value="1"/>
</dbReference>
<dbReference type="PROSITE" id="PS51375">
    <property type="entry name" value="PPR"/>
    <property type="match status" value="5"/>
</dbReference>
<dbReference type="GO" id="GO:0009451">
    <property type="term" value="P:RNA modification"/>
    <property type="evidence" value="ECO:0007669"/>
    <property type="project" value="InterPro"/>
</dbReference>
<dbReference type="Gene3D" id="1.25.40.10">
    <property type="entry name" value="Tetratricopeptide repeat domain"/>
    <property type="match status" value="5"/>
</dbReference>
<dbReference type="FunFam" id="1.25.40.10:FF:000344">
    <property type="entry name" value="Pentatricopeptide repeat-containing protein"/>
    <property type="match status" value="1"/>
</dbReference>
<dbReference type="Pfam" id="PF12854">
    <property type="entry name" value="PPR_1"/>
    <property type="match status" value="1"/>
</dbReference>
<feature type="repeat" description="PPR" evidence="3">
    <location>
        <begin position="110"/>
        <end position="144"/>
    </location>
</feature>
<dbReference type="InterPro" id="IPR011990">
    <property type="entry name" value="TPR-like_helical_dom_sf"/>
</dbReference>
<name>A0AAV5KFH8_9ROSI</name>
<dbReference type="InterPro" id="IPR046848">
    <property type="entry name" value="E_motif"/>
</dbReference>
<feature type="repeat" description="PPR" evidence="3">
    <location>
        <begin position="312"/>
        <end position="346"/>
    </location>
</feature>
<evidence type="ECO:0000256" key="2">
    <source>
        <dbReference type="ARBA" id="ARBA00061659"/>
    </source>
</evidence>
<keyword evidence="1" id="KW-0677">Repeat</keyword>
<dbReference type="EMBL" id="BPVZ01000062">
    <property type="protein sequence ID" value="GKV23338.1"/>
    <property type="molecule type" value="Genomic_DNA"/>
</dbReference>
<evidence type="ECO:0000256" key="3">
    <source>
        <dbReference type="PROSITE-ProRule" id="PRU00708"/>
    </source>
</evidence>
<reference evidence="4 5" key="1">
    <citation type="journal article" date="2021" name="Commun. Biol.">
        <title>The genome of Shorea leprosula (Dipterocarpaceae) highlights the ecological relevance of drought in aseasonal tropical rainforests.</title>
        <authorList>
            <person name="Ng K.K.S."/>
            <person name="Kobayashi M.J."/>
            <person name="Fawcett J.A."/>
            <person name="Hatakeyama M."/>
            <person name="Paape T."/>
            <person name="Ng C.H."/>
            <person name="Ang C.C."/>
            <person name="Tnah L.H."/>
            <person name="Lee C.T."/>
            <person name="Nishiyama T."/>
            <person name="Sese J."/>
            <person name="O'Brien M.J."/>
            <person name="Copetti D."/>
            <person name="Mohd Noor M.I."/>
            <person name="Ong R.C."/>
            <person name="Putra M."/>
            <person name="Sireger I.Z."/>
            <person name="Indrioko S."/>
            <person name="Kosugi Y."/>
            <person name="Izuno A."/>
            <person name="Isagi Y."/>
            <person name="Lee S.L."/>
            <person name="Shimizu K.K."/>
        </authorList>
    </citation>
    <scope>NUCLEOTIDE SEQUENCE [LARGE SCALE GENOMIC DNA]</scope>
    <source>
        <strain evidence="4">214</strain>
    </source>
</reference>
<dbReference type="Proteomes" id="UP001054252">
    <property type="component" value="Unassembled WGS sequence"/>
</dbReference>
<comment type="caution">
    <text evidence="4">The sequence shown here is derived from an EMBL/GenBank/DDBJ whole genome shotgun (WGS) entry which is preliminary data.</text>
</comment>
<dbReference type="PANTHER" id="PTHR47926:SF394">
    <property type="entry name" value="REPEAT-LIKE SUPERFAMILY PROTEIN, PUTATIVE-RELATED"/>
    <property type="match status" value="1"/>
</dbReference>
<evidence type="ECO:0000313" key="5">
    <source>
        <dbReference type="Proteomes" id="UP001054252"/>
    </source>
</evidence>
<evidence type="ECO:0000256" key="1">
    <source>
        <dbReference type="ARBA" id="ARBA00022737"/>
    </source>
</evidence>
<feature type="repeat" description="PPR" evidence="3">
    <location>
        <begin position="5"/>
        <end position="39"/>
    </location>
</feature>